<dbReference type="Pfam" id="PF01740">
    <property type="entry name" value="STAS"/>
    <property type="match status" value="1"/>
</dbReference>
<evidence type="ECO:0000313" key="2">
    <source>
        <dbReference type="EMBL" id="XBH16528.1"/>
    </source>
</evidence>
<reference evidence="2" key="1">
    <citation type="submission" date="2023-03" db="EMBL/GenBank/DDBJ databases">
        <title>Edaphobacter sp.</title>
        <authorList>
            <person name="Huber K.J."/>
            <person name="Papendorf J."/>
            <person name="Pilke C."/>
            <person name="Bunk B."/>
            <person name="Sproeer C."/>
            <person name="Pester M."/>
        </authorList>
    </citation>
    <scope>NUCLEOTIDE SEQUENCE</scope>
    <source>
        <strain evidence="2">DSM 110680</strain>
    </source>
</reference>
<sequence>MSITQTELWKNATFSIERIEGRAPRTLIYRITGQFNARDMYGSMKQIALGNIFEFKAPAGDETPTLHIFDLAAVPQMDSSALGTLVSHFINCRNKGIRVVVTSPSPNVLQLFKFTKVDSLIPTAATVEEALS</sequence>
<dbReference type="InterPro" id="IPR002645">
    <property type="entry name" value="STAS_dom"/>
</dbReference>
<organism evidence="2">
    <name type="scientific">Telmatobacter sp. DSM 110680</name>
    <dbReference type="NCBI Taxonomy" id="3036704"/>
    <lineage>
        <taxon>Bacteria</taxon>
        <taxon>Pseudomonadati</taxon>
        <taxon>Acidobacteriota</taxon>
        <taxon>Terriglobia</taxon>
        <taxon>Terriglobales</taxon>
        <taxon>Acidobacteriaceae</taxon>
        <taxon>Telmatobacter</taxon>
    </lineage>
</organism>
<dbReference type="Gene3D" id="3.30.750.24">
    <property type="entry name" value="STAS domain"/>
    <property type="match status" value="1"/>
</dbReference>
<feature type="domain" description="STAS" evidence="1">
    <location>
        <begin position="68"/>
        <end position="132"/>
    </location>
</feature>
<dbReference type="SUPFAM" id="SSF52091">
    <property type="entry name" value="SpoIIaa-like"/>
    <property type="match status" value="1"/>
</dbReference>
<name>A0AAU7DHC7_9BACT</name>
<accession>A0AAU7DHC7</accession>
<dbReference type="RefSeq" id="WP_348261757.1">
    <property type="nucleotide sequence ID" value="NZ_CP121196.1"/>
</dbReference>
<dbReference type="EMBL" id="CP121196">
    <property type="protein sequence ID" value="XBH16528.1"/>
    <property type="molecule type" value="Genomic_DNA"/>
</dbReference>
<gene>
    <name evidence="2" type="ORF">P8935_18380</name>
</gene>
<dbReference type="PROSITE" id="PS50801">
    <property type="entry name" value="STAS"/>
    <property type="match status" value="1"/>
</dbReference>
<dbReference type="CDD" id="cd07043">
    <property type="entry name" value="STAS_anti-anti-sigma_factors"/>
    <property type="match status" value="1"/>
</dbReference>
<evidence type="ECO:0000259" key="1">
    <source>
        <dbReference type="PROSITE" id="PS50801"/>
    </source>
</evidence>
<dbReference type="InterPro" id="IPR036513">
    <property type="entry name" value="STAS_dom_sf"/>
</dbReference>
<dbReference type="AlphaFoldDB" id="A0AAU7DHC7"/>
<protein>
    <submittedName>
        <fullName evidence="2">STAS domain-containing protein</fullName>
    </submittedName>
</protein>
<proteinExistence type="predicted"/>